<keyword evidence="8" id="KW-1185">Reference proteome</keyword>
<sequence>MAVNLPLNSGNHVLGNVTFALTILALVLIATRVFTECRFWLQSRGSGSRFQGREPLTLPYIFPWIGNAFRMFGPHALYYYAQNMSPEGRPVIMRIGPVSIYMIFGIRNMNTFFKAKKLFKKDNLTFDKSGLGLKPRTDVPQEKRLWKNTHDIGVTLLGHDKAINALTSEFIEKFTRELDGIVIDPNTAVPLHDFFKEFMFTASSEALLNWDEFYGSKYTRVTVKTLADGGISRDGQAATMLPVIWAFRVYFSVCATEFSVQQSPTTLESSASMSPSYSPTALSSHPCTSNVSEHAAPPHIPKLLDDFDFDGYVLKKGGQIMCSSWPPNFDAIWDVPSHPATPFWPERHIEMPKMKPSNPDDKSQYETAMKQENFFPYGGGGMICTGRFFAKQEIMAAVAIFLLKLDIEPQGWATHKGKKSGQAARPDEGYVGAGILPRDRDMPVKLKRRN</sequence>
<keyword evidence="6" id="KW-0812">Transmembrane</keyword>
<dbReference type="Proteomes" id="UP000566819">
    <property type="component" value="Unassembled WGS sequence"/>
</dbReference>
<feature type="transmembrane region" description="Helical" evidence="6">
    <location>
        <begin position="13"/>
        <end position="35"/>
    </location>
</feature>
<comment type="similarity">
    <text evidence="1">Belongs to the cytochrome P450 family.</text>
</comment>
<evidence type="ECO:0000256" key="4">
    <source>
        <dbReference type="ARBA" id="ARBA00023004"/>
    </source>
</evidence>
<evidence type="ECO:0000256" key="1">
    <source>
        <dbReference type="ARBA" id="ARBA00010617"/>
    </source>
</evidence>
<dbReference type="InterPro" id="IPR050529">
    <property type="entry name" value="CYP450_sterol_14alpha_dmase"/>
</dbReference>
<gene>
    <name evidence="7" type="ORF">G7Y89_g3177</name>
</gene>
<comment type="caution">
    <text evidence="7">The sequence shown here is derived from an EMBL/GenBank/DDBJ whole genome shotgun (WGS) entry which is preliminary data.</text>
</comment>
<dbReference type="Gene3D" id="1.10.630.10">
    <property type="entry name" value="Cytochrome P450"/>
    <property type="match status" value="2"/>
</dbReference>
<proteinExistence type="inferred from homology"/>
<evidence type="ECO:0000256" key="6">
    <source>
        <dbReference type="SAM" id="Phobius"/>
    </source>
</evidence>
<dbReference type="SUPFAM" id="SSF48264">
    <property type="entry name" value="Cytochrome P450"/>
    <property type="match status" value="2"/>
</dbReference>
<keyword evidence="6" id="KW-1133">Transmembrane helix</keyword>
<dbReference type="GO" id="GO:0016705">
    <property type="term" value="F:oxidoreductase activity, acting on paired donors, with incorporation or reduction of molecular oxygen"/>
    <property type="evidence" value="ECO:0007669"/>
    <property type="project" value="InterPro"/>
</dbReference>
<accession>A0A8H4W5U0</accession>
<keyword evidence="2" id="KW-0349">Heme</keyword>
<evidence type="ECO:0000313" key="8">
    <source>
        <dbReference type="Proteomes" id="UP000566819"/>
    </source>
</evidence>
<dbReference type="InterPro" id="IPR036396">
    <property type="entry name" value="Cyt_P450_sf"/>
</dbReference>
<dbReference type="InterPro" id="IPR001128">
    <property type="entry name" value="Cyt_P450"/>
</dbReference>
<dbReference type="OrthoDB" id="3366823at2759"/>
<dbReference type="GO" id="GO:0005506">
    <property type="term" value="F:iron ion binding"/>
    <property type="evidence" value="ECO:0007669"/>
    <property type="project" value="InterPro"/>
</dbReference>
<name>A0A8H4W5U0_9HELO</name>
<keyword evidence="6" id="KW-0472">Membrane</keyword>
<organism evidence="7 8">
    <name type="scientific">Cudoniella acicularis</name>
    <dbReference type="NCBI Taxonomy" id="354080"/>
    <lineage>
        <taxon>Eukaryota</taxon>
        <taxon>Fungi</taxon>
        <taxon>Dikarya</taxon>
        <taxon>Ascomycota</taxon>
        <taxon>Pezizomycotina</taxon>
        <taxon>Leotiomycetes</taxon>
        <taxon>Helotiales</taxon>
        <taxon>Tricladiaceae</taxon>
        <taxon>Cudoniella</taxon>
    </lineage>
</organism>
<evidence type="ECO:0000256" key="2">
    <source>
        <dbReference type="ARBA" id="ARBA00022617"/>
    </source>
</evidence>
<reference evidence="7 8" key="1">
    <citation type="submission" date="2020-03" db="EMBL/GenBank/DDBJ databases">
        <title>Draft Genome Sequence of Cudoniella acicularis.</title>
        <authorList>
            <person name="Buettner E."/>
            <person name="Kellner H."/>
        </authorList>
    </citation>
    <scope>NUCLEOTIDE SEQUENCE [LARGE SCALE GENOMIC DNA]</scope>
    <source>
        <strain evidence="7 8">DSM 108380</strain>
    </source>
</reference>
<protein>
    <recommendedName>
        <fullName evidence="9">Cytochrome P450</fullName>
    </recommendedName>
</protein>
<keyword evidence="3" id="KW-0479">Metal-binding</keyword>
<dbReference type="PANTHER" id="PTHR24304">
    <property type="entry name" value="CYTOCHROME P450 FAMILY 7"/>
    <property type="match status" value="1"/>
</dbReference>
<dbReference type="AlphaFoldDB" id="A0A8H4W5U0"/>
<dbReference type="GO" id="GO:0020037">
    <property type="term" value="F:heme binding"/>
    <property type="evidence" value="ECO:0007669"/>
    <property type="project" value="InterPro"/>
</dbReference>
<dbReference type="Pfam" id="PF00067">
    <property type="entry name" value="p450"/>
    <property type="match status" value="1"/>
</dbReference>
<evidence type="ECO:0000256" key="5">
    <source>
        <dbReference type="SAM" id="MobiDB-lite"/>
    </source>
</evidence>
<dbReference type="EMBL" id="JAAMPI010000151">
    <property type="protein sequence ID" value="KAF4634917.1"/>
    <property type="molecule type" value="Genomic_DNA"/>
</dbReference>
<keyword evidence="4" id="KW-0408">Iron</keyword>
<evidence type="ECO:0008006" key="9">
    <source>
        <dbReference type="Google" id="ProtNLM"/>
    </source>
</evidence>
<evidence type="ECO:0000256" key="3">
    <source>
        <dbReference type="ARBA" id="ARBA00022723"/>
    </source>
</evidence>
<feature type="region of interest" description="Disordered" evidence="5">
    <location>
        <begin position="413"/>
        <end position="450"/>
    </location>
</feature>
<evidence type="ECO:0000313" key="7">
    <source>
        <dbReference type="EMBL" id="KAF4634917.1"/>
    </source>
</evidence>
<dbReference type="PANTHER" id="PTHR24304:SF2">
    <property type="entry name" value="24-HYDROXYCHOLESTEROL 7-ALPHA-HYDROXYLASE"/>
    <property type="match status" value="1"/>
</dbReference>
<dbReference type="GO" id="GO:0008395">
    <property type="term" value="F:steroid hydroxylase activity"/>
    <property type="evidence" value="ECO:0007669"/>
    <property type="project" value="TreeGrafter"/>
</dbReference>